<accession>A0A177C5R6</accession>
<evidence type="ECO:0000313" key="4">
    <source>
        <dbReference type="EMBL" id="OAG02118.1"/>
    </source>
</evidence>
<feature type="domain" description="NmrA-like" evidence="3">
    <location>
        <begin position="3"/>
        <end position="304"/>
    </location>
</feature>
<proteinExistence type="inferred from homology"/>
<dbReference type="InterPro" id="IPR051164">
    <property type="entry name" value="NmrA-like_oxidored"/>
</dbReference>
<dbReference type="PANTHER" id="PTHR42748:SF11">
    <property type="entry name" value="NMRA-LIKE DOMAIN-CONTAINING PROTEIN"/>
    <property type="match status" value="1"/>
</dbReference>
<name>A0A177C5R6_9PLEO</name>
<dbReference type="InParanoid" id="A0A177C5R6"/>
<evidence type="ECO:0000313" key="5">
    <source>
        <dbReference type="Proteomes" id="UP000077069"/>
    </source>
</evidence>
<dbReference type="GO" id="GO:0005634">
    <property type="term" value="C:nucleus"/>
    <property type="evidence" value="ECO:0007669"/>
    <property type="project" value="TreeGrafter"/>
</dbReference>
<evidence type="ECO:0000256" key="2">
    <source>
        <dbReference type="ARBA" id="ARBA00022857"/>
    </source>
</evidence>
<dbReference type="STRING" id="1460663.A0A177C5R6"/>
<evidence type="ECO:0000259" key="3">
    <source>
        <dbReference type="Pfam" id="PF05368"/>
    </source>
</evidence>
<dbReference type="Pfam" id="PF05368">
    <property type="entry name" value="NmrA"/>
    <property type="match status" value="1"/>
</dbReference>
<sequence>MVKQLLVVFGATGNQGGSVACAVLDDPELSKRYAVRAVTRDTSTIKAQELKLRGADVVSADMDDPYSLPTALQDANFVFAVTATSYDGNTRAIETRQATALIDEAVAQGASYIIWSSMSNPAKASGGKLTHVDSFDVKAEIETYLRKQPVKSAFFAPGTFMQNFTSTMAPRPNPAGDGTYVLANLLRPESRQPLIDITDAGAWVSAILADPDKYEGKFFAAAERMYSQAEIVEVLSRVSGKTVRHVQVEDEVYKGFLPEAVRDMLFDMYLWIRDYGYYGEGTENDVQWAREQAKGRLTSLEEFLRKIGWGLE</sequence>
<organism evidence="4 5">
    <name type="scientific">Paraphaeosphaeria sporulosa</name>
    <dbReference type="NCBI Taxonomy" id="1460663"/>
    <lineage>
        <taxon>Eukaryota</taxon>
        <taxon>Fungi</taxon>
        <taxon>Dikarya</taxon>
        <taxon>Ascomycota</taxon>
        <taxon>Pezizomycotina</taxon>
        <taxon>Dothideomycetes</taxon>
        <taxon>Pleosporomycetidae</taxon>
        <taxon>Pleosporales</taxon>
        <taxon>Massarineae</taxon>
        <taxon>Didymosphaeriaceae</taxon>
        <taxon>Paraphaeosphaeria</taxon>
    </lineage>
</organism>
<evidence type="ECO:0000256" key="1">
    <source>
        <dbReference type="ARBA" id="ARBA00006328"/>
    </source>
</evidence>
<dbReference type="PANTHER" id="PTHR42748">
    <property type="entry name" value="NITROGEN METABOLITE REPRESSION PROTEIN NMRA FAMILY MEMBER"/>
    <property type="match status" value="1"/>
</dbReference>
<dbReference type="AlphaFoldDB" id="A0A177C5R6"/>
<protein>
    <submittedName>
        <fullName evidence="4">NAD(P)-binding protein</fullName>
    </submittedName>
</protein>
<dbReference type="InterPro" id="IPR008030">
    <property type="entry name" value="NmrA-like"/>
</dbReference>
<dbReference type="Gene3D" id="3.90.25.10">
    <property type="entry name" value="UDP-galactose 4-epimerase, domain 1"/>
    <property type="match status" value="1"/>
</dbReference>
<gene>
    <name evidence="4" type="ORF">CC84DRAFT_1098969</name>
</gene>
<dbReference type="GeneID" id="28758282"/>
<keyword evidence="5" id="KW-1185">Reference proteome</keyword>
<dbReference type="OrthoDB" id="300709at2759"/>
<keyword evidence="2" id="KW-0521">NADP</keyword>
<dbReference type="Proteomes" id="UP000077069">
    <property type="component" value="Unassembled WGS sequence"/>
</dbReference>
<dbReference type="EMBL" id="KV441556">
    <property type="protein sequence ID" value="OAG02118.1"/>
    <property type="molecule type" value="Genomic_DNA"/>
</dbReference>
<comment type="similarity">
    <text evidence="1">Belongs to the NmrA-type oxidoreductase family.</text>
</comment>
<dbReference type="SUPFAM" id="SSF51735">
    <property type="entry name" value="NAD(P)-binding Rossmann-fold domains"/>
    <property type="match status" value="1"/>
</dbReference>
<dbReference type="CDD" id="cd05251">
    <property type="entry name" value="NmrA_like_SDR_a"/>
    <property type="match status" value="1"/>
</dbReference>
<dbReference type="Gene3D" id="3.40.50.720">
    <property type="entry name" value="NAD(P)-binding Rossmann-like Domain"/>
    <property type="match status" value="1"/>
</dbReference>
<dbReference type="InterPro" id="IPR036291">
    <property type="entry name" value="NAD(P)-bd_dom_sf"/>
</dbReference>
<dbReference type="RefSeq" id="XP_018032483.1">
    <property type="nucleotide sequence ID" value="XM_018174796.1"/>
</dbReference>
<dbReference type="PROSITE" id="PS51257">
    <property type="entry name" value="PROKAR_LIPOPROTEIN"/>
    <property type="match status" value="1"/>
</dbReference>
<reference evidence="4 5" key="1">
    <citation type="submission" date="2016-05" db="EMBL/GenBank/DDBJ databases">
        <title>Comparative analysis of secretome profiles of manganese(II)-oxidizing ascomycete fungi.</title>
        <authorList>
            <consortium name="DOE Joint Genome Institute"/>
            <person name="Zeiner C.A."/>
            <person name="Purvine S.O."/>
            <person name="Zink E.M."/>
            <person name="Wu S."/>
            <person name="Pasa-Tolic L."/>
            <person name="Chaput D.L."/>
            <person name="Haridas S."/>
            <person name="Grigoriev I.V."/>
            <person name="Santelli C.M."/>
            <person name="Hansel C.M."/>
        </authorList>
    </citation>
    <scope>NUCLEOTIDE SEQUENCE [LARGE SCALE GENOMIC DNA]</scope>
    <source>
        <strain evidence="4 5">AP3s5-JAC2a</strain>
    </source>
</reference>